<proteinExistence type="predicted"/>
<dbReference type="EMBL" id="JBHRZH010000056">
    <property type="protein sequence ID" value="MFC3766611.1"/>
    <property type="molecule type" value="Genomic_DNA"/>
</dbReference>
<comment type="caution">
    <text evidence="1">The sequence shown here is derived from an EMBL/GenBank/DDBJ whole genome shotgun (WGS) entry which is preliminary data.</text>
</comment>
<sequence>MIPSEVTWFSSPFLAALAPPDPDAVVATATEIVERQRHTAVDEPGLGILWFTALSIAGFRQLRETHDQEQSVEAFRHAFLDPFYAWVRDQTAAALDASANPVDVLREESKRREAHFFGRAFTFDRPQDDEHGYISVVRGCYYQRLLVAEGVPELLRTFCDFDTAWMDAADERRHGVRVERPTTFGYGGPSCWFVMTKLSEPAHA</sequence>
<evidence type="ECO:0000313" key="1">
    <source>
        <dbReference type="EMBL" id="MFC3766611.1"/>
    </source>
</evidence>
<protein>
    <submittedName>
        <fullName evidence="1">L-2-amino-thiazoline-4-carboxylic acid hydrolase</fullName>
    </submittedName>
</protein>
<dbReference type="Pfam" id="PF14196">
    <property type="entry name" value="ATC_hydrolase"/>
    <property type="match status" value="1"/>
</dbReference>
<keyword evidence="1" id="KW-0378">Hydrolase</keyword>
<gene>
    <name evidence="1" type="ORF">ACFOUW_37685</name>
</gene>
<name>A0ABV7YPE8_9ACTN</name>
<keyword evidence="2" id="KW-1185">Reference proteome</keyword>
<reference evidence="2" key="1">
    <citation type="journal article" date="2019" name="Int. J. Syst. Evol. Microbiol.">
        <title>The Global Catalogue of Microorganisms (GCM) 10K type strain sequencing project: providing services to taxonomists for standard genome sequencing and annotation.</title>
        <authorList>
            <consortium name="The Broad Institute Genomics Platform"/>
            <consortium name="The Broad Institute Genome Sequencing Center for Infectious Disease"/>
            <person name="Wu L."/>
            <person name="Ma J."/>
        </authorList>
    </citation>
    <scope>NUCLEOTIDE SEQUENCE [LARGE SCALE GENOMIC DNA]</scope>
    <source>
        <strain evidence="2">CGMCC 4.7241</strain>
    </source>
</reference>
<accession>A0ABV7YPE8</accession>
<dbReference type="GO" id="GO:0016787">
    <property type="term" value="F:hydrolase activity"/>
    <property type="evidence" value="ECO:0007669"/>
    <property type="project" value="UniProtKB-KW"/>
</dbReference>
<dbReference type="InterPro" id="IPR026002">
    <property type="entry name" value="ATC_hydrolase-like"/>
</dbReference>
<organism evidence="1 2">
    <name type="scientific">Tenggerimyces flavus</name>
    <dbReference type="NCBI Taxonomy" id="1708749"/>
    <lineage>
        <taxon>Bacteria</taxon>
        <taxon>Bacillati</taxon>
        <taxon>Actinomycetota</taxon>
        <taxon>Actinomycetes</taxon>
        <taxon>Propionibacteriales</taxon>
        <taxon>Nocardioidaceae</taxon>
        <taxon>Tenggerimyces</taxon>
    </lineage>
</organism>
<dbReference type="RefSeq" id="WP_205118145.1">
    <property type="nucleotide sequence ID" value="NZ_JAFBCM010000001.1"/>
</dbReference>
<dbReference type="Proteomes" id="UP001595699">
    <property type="component" value="Unassembled WGS sequence"/>
</dbReference>
<evidence type="ECO:0000313" key="2">
    <source>
        <dbReference type="Proteomes" id="UP001595699"/>
    </source>
</evidence>